<proteinExistence type="predicted"/>
<sequence>MSSYFMTFISSRTFVAEGVLLSIAWTGRGRMLTNSFFCFLKSILFAFLSLARIMQLPLYSNYCYEHERRVGTTMCETSW</sequence>
<organism evidence="2 3">
    <name type="scientific">Multifurca ochricompacta</name>
    <dbReference type="NCBI Taxonomy" id="376703"/>
    <lineage>
        <taxon>Eukaryota</taxon>
        <taxon>Fungi</taxon>
        <taxon>Dikarya</taxon>
        <taxon>Basidiomycota</taxon>
        <taxon>Agaricomycotina</taxon>
        <taxon>Agaricomycetes</taxon>
        <taxon>Russulales</taxon>
        <taxon>Russulaceae</taxon>
        <taxon>Multifurca</taxon>
    </lineage>
</organism>
<evidence type="ECO:0000256" key="1">
    <source>
        <dbReference type="SAM" id="Phobius"/>
    </source>
</evidence>
<evidence type="ECO:0000313" key="3">
    <source>
        <dbReference type="Proteomes" id="UP001203297"/>
    </source>
</evidence>
<keyword evidence="1" id="KW-1133">Transmembrane helix</keyword>
<keyword evidence="1" id="KW-0812">Transmembrane</keyword>
<evidence type="ECO:0000313" key="2">
    <source>
        <dbReference type="EMBL" id="KAI0307122.1"/>
    </source>
</evidence>
<name>A0AAD4QQY0_9AGAM</name>
<keyword evidence="1" id="KW-0472">Membrane</keyword>
<keyword evidence="3" id="KW-1185">Reference proteome</keyword>
<reference evidence="2" key="1">
    <citation type="journal article" date="2022" name="New Phytol.">
        <title>Evolutionary transition to the ectomycorrhizal habit in the genomes of a hyperdiverse lineage of mushroom-forming fungi.</title>
        <authorList>
            <person name="Looney B."/>
            <person name="Miyauchi S."/>
            <person name="Morin E."/>
            <person name="Drula E."/>
            <person name="Courty P.E."/>
            <person name="Kohler A."/>
            <person name="Kuo A."/>
            <person name="LaButti K."/>
            <person name="Pangilinan J."/>
            <person name="Lipzen A."/>
            <person name="Riley R."/>
            <person name="Andreopoulos W."/>
            <person name="He G."/>
            <person name="Johnson J."/>
            <person name="Nolan M."/>
            <person name="Tritt A."/>
            <person name="Barry K.W."/>
            <person name="Grigoriev I.V."/>
            <person name="Nagy L.G."/>
            <person name="Hibbett D."/>
            <person name="Henrissat B."/>
            <person name="Matheny P.B."/>
            <person name="Labbe J."/>
            <person name="Martin F.M."/>
        </authorList>
    </citation>
    <scope>NUCLEOTIDE SEQUENCE</scope>
    <source>
        <strain evidence="2">BPL690</strain>
    </source>
</reference>
<dbReference type="Proteomes" id="UP001203297">
    <property type="component" value="Unassembled WGS sequence"/>
</dbReference>
<gene>
    <name evidence="2" type="ORF">B0F90DRAFT_1685326</name>
</gene>
<feature type="transmembrane region" description="Helical" evidence="1">
    <location>
        <begin position="31"/>
        <end position="51"/>
    </location>
</feature>
<dbReference type="EMBL" id="WTXG01000002">
    <property type="protein sequence ID" value="KAI0307122.1"/>
    <property type="molecule type" value="Genomic_DNA"/>
</dbReference>
<protein>
    <submittedName>
        <fullName evidence="2">Uncharacterized protein</fullName>
    </submittedName>
</protein>
<dbReference type="AlphaFoldDB" id="A0AAD4QQY0"/>
<accession>A0AAD4QQY0</accession>
<comment type="caution">
    <text evidence="2">The sequence shown here is derived from an EMBL/GenBank/DDBJ whole genome shotgun (WGS) entry which is preliminary data.</text>
</comment>